<dbReference type="Pfam" id="PF14322">
    <property type="entry name" value="SusD-like_3"/>
    <property type="match status" value="1"/>
</dbReference>
<dbReference type="GO" id="GO:0009279">
    <property type="term" value="C:cell outer membrane"/>
    <property type="evidence" value="ECO:0007669"/>
    <property type="project" value="UniProtKB-SubCell"/>
</dbReference>
<evidence type="ECO:0000256" key="4">
    <source>
        <dbReference type="ARBA" id="ARBA00023136"/>
    </source>
</evidence>
<feature type="chain" id="PRO_5011503367" evidence="6">
    <location>
        <begin position="25"/>
        <end position="621"/>
    </location>
</feature>
<proteinExistence type="inferred from homology"/>
<organism evidence="9 10">
    <name type="scientific">Pedobacter rhizosphaerae</name>
    <dbReference type="NCBI Taxonomy" id="390241"/>
    <lineage>
        <taxon>Bacteria</taxon>
        <taxon>Pseudomonadati</taxon>
        <taxon>Bacteroidota</taxon>
        <taxon>Sphingobacteriia</taxon>
        <taxon>Sphingobacteriales</taxon>
        <taxon>Sphingobacteriaceae</taxon>
        <taxon>Pedobacter</taxon>
    </lineage>
</organism>
<dbReference type="Proteomes" id="UP000199572">
    <property type="component" value="Unassembled WGS sequence"/>
</dbReference>
<accession>A0A1H9PSY4</accession>
<keyword evidence="4" id="KW-0472">Membrane</keyword>
<reference evidence="9 10" key="1">
    <citation type="submission" date="2016-10" db="EMBL/GenBank/DDBJ databases">
        <authorList>
            <person name="de Groot N.N."/>
        </authorList>
    </citation>
    <scope>NUCLEOTIDE SEQUENCE [LARGE SCALE GENOMIC DNA]</scope>
    <source>
        <strain evidence="9 10">DSM 18610</strain>
    </source>
</reference>
<evidence type="ECO:0000256" key="1">
    <source>
        <dbReference type="ARBA" id="ARBA00004442"/>
    </source>
</evidence>
<gene>
    <name evidence="9" type="ORF">SAMN04488023_11097</name>
</gene>
<evidence type="ECO:0000256" key="3">
    <source>
        <dbReference type="ARBA" id="ARBA00022729"/>
    </source>
</evidence>
<feature type="signal peptide" evidence="6">
    <location>
        <begin position="1"/>
        <end position="24"/>
    </location>
</feature>
<comment type="similarity">
    <text evidence="2">Belongs to the SusD family.</text>
</comment>
<evidence type="ECO:0000256" key="2">
    <source>
        <dbReference type="ARBA" id="ARBA00006275"/>
    </source>
</evidence>
<dbReference type="RefSeq" id="WP_090883951.1">
    <property type="nucleotide sequence ID" value="NZ_FOGG01000010.1"/>
</dbReference>
<dbReference type="AlphaFoldDB" id="A0A1H9PSY4"/>
<name>A0A1H9PSY4_9SPHI</name>
<evidence type="ECO:0000256" key="6">
    <source>
        <dbReference type="SAM" id="SignalP"/>
    </source>
</evidence>
<dbReference type="Gene3D" id="1.25.40.390">
    <property type="match status" value="1"/>
</dbReference>
<dbReference type="OrthoDB" id="5694214at2"/>
<dbReference type="InterPro" id="IPR012944">
    <property type="entry name" value="SusD_RagB_dom"/>
</dbReference>
<feature type="domain" description="RagB/SusD" evidence="7">
    <location>
        <begin position="293"/>
        <end position="531"/>
    </location>
</feature>
<dbReference type="STRING" id="390241.SAMN04488023_11097"/>
<evidence type="ECO:0000256" key="5">
    <source>
        <dbReference type="ARBA" id="ARBA00023237"/>
    </source>
</evidence>
<keyword evidence="5" id="KW-0998">Cell outer membrane</keyword>
<dbReference type="Pfam" id="PF07980">
    <property type="entry name" value="SusD_RagB"/>
    <property type="match status" value="1"/>
</dbReference>
<feature type="domain" description="SusD-like N-terminal" evidence="8">
    <location>
        <begin position="114"/>
        <end position="238"/>
    </location>
</feature>
<comment type="subcellular location">
    <subcellularLocation>
        <location evidence="1">Cell outer membrane</location>
    </subcellularLocation>
</comment>
<evidence type="ECO:0000259" key="7">
    <source>
        <dbReference type="Pfam" id="PF07980"/>
    </source>
</evidence>
<dbReference type="PROSITE" id="PS51257">
    <property type="entry name" value="PROKAR_LIPOPROTEIN"/>
    <property type="match status" value="1"/>
</dbReference>
<dbReference type="InterPro" id="IPR011990">
    <property type="entry name" value="TPR-like_helical_dom_sf"/>
</dbReference>
<dbReference type="SUPFAM" id="SSF48452">
    <property type="entry name" value="TPR-like"/>
    <property type="match status" value="1"/>
</dbReference>
<protein>
    <submittedName>
        <fullName evidence="9">Starch-binding associating with outer membrane</fullName>
    </submittedName>
</protein>
<dbReference type="InterPro" id="IPR033985">
    <property type="entry name" value="SusD-like_N"/>
</dbReference>
<evidence type="ECO:0000313" key="9">
    <source>
        <dbReference type="EMBL" id="SER51416.1"/>
    </source>
</evidence>
<dbReference type="EMBL" id="FOGG01000010">
    <property type="protein sequence ID" value="SER51416.1"/>
    <property type="molecule type" value="Genomic_DNA"/>
</dbReference>
<evidence type="ECO:0000259" key="8">
    <source>
        <dbReference type="Pfam" id="PF14322"/>
    </source>
</evidence>
<evidence type="ECO:0000313" key="10">
    <source>
        <dbReference type="Proteomes" id="UP000199572"/>
    </source>
</evidence>
<keyword evidence="10" id="KW-1185">Reference proteome</keyword>
<sequence length="621" mass="69404">MTIKYQNIIKKAILLLSVASLSIACVNKNEFFELKDRAGIDAAIWSTEGAVEMHLRESYDMSIPRFPHQDTYDRYPIHLASDENFFSGNDQWAKAALGVQGTLANNDVRFVGNKYQGNNFGDNRYFDIARLNNAIAFIPTGTMPDILKKRFLGQYYALRAINYFELVKVYGGVPLVLTPQTPSDLNVGGRASAKKCFDQIISDLDLAMENLTGTTWDDGTGRGRISREIAACLKARVLLYWASPQFNPQNEAARWQTALQANKAAYDLCVAAGKKLLPNYSDIFLFEGTANTEAILVRTYSATLERRGHNTENRVRPTSEGGSANSAFIPTTILLNAYPMKDGNPISTVGGTAKYFYDPIMFWQNRDPRFTATFAYNGSVWPLSGKAGRKQWNYANATGETGGYGVYSKKFATPSLAQGSVAYSSNLGGSGMDWIELRFAEVMMNYAECANETGDMTLAKNLLREIRKRAGIEEGNAGNDYGLGAATNASLMRELITNERFIEFSFENKRNADLRRLRKWHLLSGTIQTIRIEVQKTEYIKELESLIPNTTTLKRDTVDINKKSTYNYFFKTGIVTPSGIGSFSIPEYHYFYTFHNDFMYSSPLLLPTIGWAGGSFDPLAN</sequence>
<keyword evidence="3 6" id="KW-0732">Signal</keyword>